<evidence type="ECO:0000256" key="1">
    <source>
        <dbReference type="ARBA" id="ARBA00010175"/>
    </source>
</evidence>
<comment type="similarity">
    <text evidence="1">Belongs to the cyclin-dependent kinase 5 activator family.</text>
</comment>
<dbReference type="GO" id="GO:0061575">
    <property type="term" value="F:cyclin-dependent protein serine/threonine kinase activator activity"/>
    <property type="evidence" value="ECO:0007669"/>
    <property type="project" value="InterPro"/>
</dbReference>
<reference evidence="2" key="3">
    <citation type="submission" date="2025-09" db="UniProtKB">
        <authorList>
            <consortium name="Ensembl"/>
        </authorList>
    </citation>
    <scope>IDENTIFICATION</scope>
</reference>
<dbReference type="PANTHER" id="PTHR23401">
    <property type="entry name" value="CYCLIN DEPENDANT KINASE-5 ACTIVATOR"/>
    <property type="match status" value="1"/>
</dbReference>
<dbReference type="GO" id="GO:0030426">
    <property type="term" value="C:growth cone"/>
    <property type="evidence" value="ECO:0007669"/>
    <property type="project" value="TreeGrafter"/>
</dbReference>
<dbReference type="Pfam" id="PF03261">
    <property type="entry name" value="CDK5_activator"/>
    <property type="match status" value="1"/>
</dbReference>
<reference evidence="2" key="2">
    <citation type="submission" date="2025-08" db="UniProtKB">
        <authorList>
            <consortium name="Ensembl"/>
        </authorList>
    </citation>
    <scope>IDENTIFICATION</scope>
</reference>
<reference evidence="2" key="1">
    <citation type="submission" date="2019-06" db="EMBL/GenBank/DDBJ databases">
        <authorList>
            <consortium name="Wellcome Sanger Institute Data Sharing"/>
        </authorList>
    </citation>
    <scope>NUCLEOTIDE SEQUENCE [LARGE SCALE GENOMIC DNA]</scope>
</reference>
<dbReference type="GeneTree" id="ENSGT00390000008812"/>
<dbReference type="GO" id="GO:0016533">
    <property type="term" value="C:protein kinase 5 complex"/>
    <property type="evidence" value="ECO:0007669"/>
    <property type="project" value="InterPro"/>
</dbReference>
<dbReference type="Ensembl" id="ENSMMDT00005053944.1">
    <property type="protein sequence ID" value="ENSMMDP00005052915.1"/>
    <property type="gene ID" value="ENSMMDG00005023829.1"/>
</dbReference>
<dbReference type="AlphaFoldDB" id="A0A668ADM7"/>
<protein>
    <submittedName>
        <fullName evidence="2">Uncharacterized protein</fullName>
    </submittedName>
</protein>
<dbReference type="PANTHER" id="PTHR23401:SF3">
    <property type="entry name" value="CYCLIN-DEPENDENT KINASE 5 ACTIVATOR 2"/>
    <property type="match status" value="1"/>
</dbReference>
<evidence type="ECO:0000313" key="2">
    <source>
        <dbReference type="Ensembl" id="ENSMMDP00005052915.1"/>
    </source>
</evidence>
<dbReference type="InterPro" id="IPR036915">
    <property type="entry name" value="Cyclin-like_sf"/>
</dbReference>
<dbReference type="Proteomes" id="UP000472263">
    <property type="component" value="Chromosome 21"/>
</dbReference>
<dbReference type="GO" id="GO:0007420">
    <property type="term" value="P:brain development"/>
    <property type="evidence" value="ECO:0007669"/>
    <property type="project" value="TreeGrafter"/>
</dbReference>
<keyword evidence="3" id="KW-1185">Reference proteome</keyword>
<dbReference type="GO" id="GO:0019901">
    <property type="term" value="F:protein kinase binding"/>
    <property type="evidence" value="ECO:0007669"/>
    <property type="project" value="TreeGrafter"/>
</dbReference>
<organism evidence="2 3">
    <name type="scientific">Myripristis murdjan</name>
    <name type="common">pinecone soldierfish</name>
    <dbReference type="NCBI Taxonomy" id="586833"/>
    <lineage>
        <taxon>Eukaryota</taxon>
        <taxon>Metazoa</taxon>
        <taxon>Chordata</taxon>
        <taxon>Craniata</taxon>
        <taxon>Vertebrata</taxon>
        <taxon>Euteleostomi</taxon>
        <taxon>Actinopterygii</taxon>
        <taxon>Neopterygii</taxon>
        <taxon>Teleostei</taxon>
        <taxon>Neoteleostei</taxon>
        <taxon>Acanthomorphata</taxon>
        <taxon>Holocentriformes</taxon>
        <taxon>Holocentridae</taxon>
        <taxon>Myripristis</taxon>
    </lineage>
</organism>
<dbReference type="InterPro" id="IPR004944">
    <property type="entry name" value="CDK5_activator"/>
</dbReference>
<sequence>MGNEISYPLKPFMNDSNRDVFWDMSLSIINRMSAKMLLLNSDPHFFTEVFQDLKNQRDASYSLGHDVQCMPAVSSYCPLFSCPSGCSRETGSHLMIQF</sequence>
<proteinExistence type="inferred from homology"/>
<dbReference type="Gene3D" id="1.10.472.10">
    <property type="entry name" value="Cyclin-like"/>
    <property type="match status" value="1"/>
</dbReference>
<dbReference type="InParanoid" id="A0A668ADM7"/>
<dbReference type="SUPFAM" id="SSF47954">
    <property type="entry name" value="Cyclin-like"/>
    <property type="match status" value="1"/>
</dbReference>
<dbReference type="GO" id="GO:0005737">
    <property type="term" value="C:cytoplasm"/>
    <property type="evidence" value="ECO:0007669"/>
    <property type="project" value="TreeGrafter"/>
</dbReference>
<evidence type="ECO:0000313" key="3">
    <source>
        <dbReference type="Proteomes" id="UP000472263"/>
    </source>
</evidence>
<accession>A0A668ADM7</accession>
<dbReference type="GO" id="GO:0007411">
    <property type="term" value="P:axon guidance"/>
    <property type="evidence" value="ECO:0007669"/>
    <property type="project" value="TreeGrafter"/>
</dbReference>
<name>A0A668ADM7_9TELE</name>